<evidence type="ECO:0000256" key="3">
    <source>
        <dbReference type="ARBA" id="ARBA00005046"/>
    </source>
</evidence>
<dbReference type="GO" id="GO:0061599">
    <property type="term" value="F:molybdopterin molybdotransferase activity"/>
    <property type="evidence" value="ECO:0007669"/>
    <property type="project" value="UniProtKB-UniRule"/>
</dbReference>
<dbReference type="InterPro" id="IPR036688">
    <property type="entry name" value="MoeA_C_domain_IV_sf"/>
</dbReference>
<reference evidence="13 14" key="1">
    <citation type="submission" date="2019-06" db="EMBL/GenBank/DDBJ databases">
        <title>Sequencing the genomes of 1000 actinobacteria strains.</title>
        <authorList>
            <person name="Klenk H.-P."/>
        </authorList>
    </citation>
    <scope>NUCLEOTIDE SEQUENCE [LARGE SCALE GENOMIC DNA]</scope>
    <source>
        <strain evidence="13 14">DSM 45043</strain>
    </source>
</reference>
<name>A0A543IL72_9ACTN</name>
<keyword evidence="9 11" id="KW-0501">Molybdenum cofactor biosynthesis</keyword>
<dbReference type="SMART" id="SM00852">
    <property type="entry name" value="MoCF_biosynth"/>
    <property type="match status" value="1"/>
</dbReference>
<comment type="caution">
    <text evidence="13">The sequence shown here is derived from an EMBL/GenBank/DDBJ whole genome shotgun (WGS) entry which is preliminary data.</text>
</comment>
<evidence type="ECO:0000256" key="8">
    <source>
        <dbReference type="ARBA" id="ARBA00022842"/>
    </source>
</evidence>
<dbReference type="InterPro" id="IPR005110">
    <property type="entry name" value="MoeA_linker/N"/>
</dbReference>
<keyword evidence="7 11" id="KW-0479">Metal-binding</keyword>
<keyword evidence="8 11" id="KW-0460">Magnesium</keyword>
<comment type="similarity">
    <text evidence="4 11">Belongs to the MoeA family.</text>
</comment>
<dbReference type="EMBL" id="VFPO01000001">
    <property type="protein sequence ID" value="TQM71289.1"/>
    <property type="molecule type" value="Genomic_DNA"/>
</dbReference>
<dbReference type="GO" id="GO:0046872">
    <property type="term" value="F:metal ion binding"/>
    <property type="evidence" value="ECO:0007669"/>
    <property type="project" value="UniProtKB-UniRule"/>
</dbReference>
<dbReference type="SUPFAM" id="SSF53218">
    <property type="entry name" value="Molybdenum cofactor biosynthesis proteins"/>
    <property type="match status" value="1"/>
</dbReference>
<evidence type="ECO:0000313" key="13">
    <source>
        <dbReference type="EMBL" id="TQM71289.1"/>
    </source>
</evidence>
<dbReference type="AlphaFoldDB" id="A0A543IL72"/>
<evidence type="ECO:0000256" key="11">
    <source>
        <dbReference type="RuleBase" id="RU365090"/>
    </source>
</evidence>
<dbReference type="InterPro" id="IPR038987">
    <property type="entry name" value="MoeA-like"/>
</dbReference>
<dbReference type="Gene3D" id="2.170.190.11">
    <property type="entry name" value="Molybdopterin biosynthesis moea protein, domain 3"/>
    <property type="match status" value="1"/>
</dbReference>
<evidence type="ECO:0000256" key="4">
    <source>
        <dbReference type="ARBA" id="ARBA00010763"/>
    </source>
</evidence>
<dbReference type="SUPFAM" id="SSF63867">
    <property type="entry name" value="MoeA C-terminal domain-like"/>
    <property type="match status" value="1"/>
</dbReference>
<dbReference type="EC" id="2.10.1.1" evidence="11"/>
<dbReference type="InterPro" id="IPR001453">
    <property type="entry name" value="MoaB/Mog_dom"/>
</dbReference>
<evidence type="ECO:0000256" key="6">
    <source>
        <dbReference type="ARBA" id="ARBA00022679"/>
    </source>
</evidence>
<evidence type="ECO:0000256" key="2">
    <source>
        <dbReference type="ARBA" id="ARBA00002901"/>
    </source>
</evidence>
<evidence type="ECO:0000256" key="10">
    <source>
        <dbReference type="ARBA" id="ARBA00047317"/>
    </source>
</evidence>
<evidence type="ECO:0000259" key="12">
    <source>
        <dbReference type="SMART" id="SM00852"/>
    </source>
</evidence>
<dbReference type="InterPro" id="IPR036425">
    <property type="entry name" value="MoaB/Mog-like_dom_sf"/>
</dbReference>
<accession>A0A543IL72</accession>
<protein>
    <recommendedName>
        <fullName evidence="11">Molybdopterin molybdenumtransferase</fullName>
        <ecNumber evidence="11">2.10.1.1</ecNumber>
    </recommendedName>
</protein>
<dbReference type="Gene3D" id="3.90.105.10">
    <property type="entry name" value="Molybdopterin biosynthesis moea protein, domain 2"/>
    <property type="match status" value="1"/>
</dbReference>
<dbReference type="PANTHER" id="PTHR10192:SF5">
    <property type="entry name" value="GEPHYRIN"/>
    <property type="match status" value="1"/>
</dbReference>
<dbReference type="GO" id="GO:0006777">
    <property type="term" value="P:Mo-molybdopterin cofactor biosynthetic process"/>
    <property type="evidence" value="ECO:0007669"/>
    <property type="project" value="UniProtKB-UniRule"/>
</dbReference>
<keyword evidence="5 11" id="KW-0500">Molybdenum</keyword>
<keyword evidence="14" id="KW-1185">Reference proteome</keyword>
<comment type="catalytic activity">
    <reaction evidence="10">
        <text>adenylyl-molybdopterin + molybdate = Mo-molybdopterin + AMP + H(+)</text>
        <dbReference type="Rhea" id="RHEA:35047"/>
        <dbReference type="ChEBI" id="CHEBI:15378"/>
        <dbReference type="ChEBI" id="CHEBI:36264"/>
        <dbReference type="ChEBI" id="CHEBI:62727"/>
        <dbReference type="ChEBI" id="CHEBI:71302"/>
        <dbReference type="ChEBI" id="CHEBI:456215"/>
        <dbReference type="EC" id="2.10.1.1"/>
    </reaction>
</comment>
<dbReference type="FunFam" id="3.40.980.10:FF:000004">
    <property type="entry name" value="Molybdopterin molybdenumtransferase"/>
    <property type="match status" value="1"/>
</dbReference>
<organism evidence="13 14">
    <name type="scientific">Actinomadura hallensis</name>
    <dbReference type="NCBI Taxonomy" id="337895"/>
    <lineage>
        <taxon>Bacteria</taxon>
        <taxon>Bacillati</taxon>
        <taxon>Actinomycetota</taxon>
        <taxon>Actinomycetes</taxon>
        <taxon>Streptosporangiales</taxon>
        <taxon>Thermomonosporaceae</taxon>
        <taxon>Actinomadura</taxon>
    </lineage>
</organism>
<feature type="domain" description="MoaB/Mog" evidence="12">
    <location>
        <begin position="189"/>
        <end position="326"/>
    </location>
</feature>
<dbReference type="InterPro" id="IPR008284">
    <property type="entry name" value="MoCF_biosynth_CS"/>
</dbReference>
<evidence type="ECO:0000313" key="14">
    <source>
        <dbReference type="Proteomes" id="UP000316706"/>
    </source>
</evidence>
<comment type="pathway">
    <text evidence="3 11">Cofactor biosynthesis; molybdopterin biosynthesis.</text>
</comment>
<dbReference type="InterPro" id="IPR005111">
    <property type="entry name" value="MoeA_C_domain_IV"/>
</dbReference>
<dbReference type="SUPFAM" id="SSF63882">
    <property type="entry name" value="MoeA N-terminal region -like"/>
    <property type="match status" value="1"/>
</dbReference>
<dbReference type="PROSITE" id="PS01079">
    <property type="entry name" value="MOCF_BIOSYNTHESIS_2"/>
    <property type="match status" value="1"/>
</dbReference>
<comment type="function">
    <text evidence="2 11">Catalyzes the insertion of molybdate into adenylated molybdopterin with the concomitant release of AMP.</text>
</comment>
<evidence type="ECO:0000256" key="1">
    <source>
        <dbReference type="ARBA" id="ARBA00001946"/>
    </source>
</evidence>
<dbReference type="CDD" id="cd00887">
    <property type="entry name" value="MoeA"/>
    <property type="match status" value="1"/>
</dbReference>
<dbReference type="Gene3D" id="3.40.980.10">
    <property type="entry name" value="MoaB/Mog-like domain"/>
    <property type="match status" value="1"/>
</dbReference>
<evidence type="ECO:0000256" key="9">
    <source>
        <dbReference type="ARBA" id="ARBA00023150"/>
    </source>
</evidence>
<dbReference type="Gene3D" id="2.40.340.10">
    <property type="entry name" value="MoeA, C-terminal, domain IV"/>
    <property type="match status" value="1"/>
</dbReference>
<dbReference type="NCBIfam" id="NF045515">
    <property type="entry name" value="Glp_gephyrin"/>
    <property type="match status" value="1"/>
</dbReference>
<sequence length="412" mass="42587">MTARQTGAVDMRSVDEHLTEILGSVPVLPTLDLALLEAQGTVLAEPVSAPVPLPPFDNSAMDGYAVVASDVAGATEAEPVVLPVVGDIVAGDPAVSAIRPGLTARIMTGAPMPAGADAVVPVEWTDGGNATVRISRPAPPGNHIRRAGEDVRAGQIVVDAGTRLNAPQIGMIAAVGQARVTVRPRPRVVVVATGDELREPGSQLGHGQIWESNGYMLTAAVGEAGGVGYRQATVVDEPGKVLEMLEDQLVRADAIVTTGGVSMGTKDVVKEVLAGTGTVNFHKVSMRPGKPQGFGLFKGTPVFTLPGNPVSAYVSFQIFVRPALRAMQGLAPDPLPTVTAVLAEDVQSPAGLRHFLRGNLSFDGGTYTVTAAEVQGSHQLGSLASANSLIQVPEEVETLPAGSRVKVMRLPS</sequence>
<dbReference type="Pfam" id="PF00994">
    <property type="entry name" value="MoCF_biosynth"/>
    <property type="match status" value="1"/>
</dbReference>
<evidence type="ECO:0000256" key="5">
    <source>
        <dbReference type="ARBA" id="ARBA00022505"/>
    </source>
</evidence>
<dbReference type="InterPro" id="IPR036135">
    <property type="entry name" value="MoeA_linker/N_sf"/>
</dbReference>
<dbReference type="GO" id="GO:0005829">
    <property type="term" value="C:cytosol"/>
    <property type="evidence" value="ECO:0007669"/>
    <property type="project" value="TreeGrafter"/>
</dbReference>
<dbReference type="PANTHER" id="PTHR10192">
    <property type="entry name" value="MOLYBDOPTERIN BIOSYNTHESIS PROTEIN"/>
    <property type="match status" value="1"/>
</dbReference>
<dbReference type="Pfam" id="PF03454">
    <property type="entry name" value="MoeA_C"/>
    <property type="match status" value="1"/>
</dbReference>
<keyword evidence="6 11" id="KW-0808">Transferase</keyword>
<dbReference type="NCBIfam" id="TIGR00177">
    <property type="entry name" value="molyb_syn"/>
    <property type="match status" value="1"/>
</dbReference>
<dbReference type="UniPathway" id="UPA00344"/>
<evidence type="ECO:0000256" key="7">
    <source>
        <dbReference type="ARBA" id="ARBA00022723"/>
    </source>
</evidence>
<gene>
    <name evidence="13" type="ORF">FHX41_5052</name>
</gene>
<proteinExistence type="inferred from homology"/>
<dbReference type="Pfam" id="PF03453">
    <property type="entry name" value="MoeA_N"/>
    <property type="match status" value="1"/>
</dbReference>
<dbReference type="Proteomes" id="UP000316706">
    <property type="component" value="Unassembled WGS sequence"/>
</dbReference>
<dbReference type="FunFam" id="2.170.190.11:FF:000004">
    <property type="entry name" value="Molybdopterin molybdenumtransferase"/>
    <property type="match status" value="1"/>
</dbReference>
<comment type="cofactor">
    <cofactor evidence="1 11">
        <name>Mg(2+)</name>
        <dbReference type="ChEBI" id="CHEBI:18420"/>
    </cofactor>
</comment>